<accession>A0A0U1MUI5</accession>
<gene>
    <name evidence="1" type="ORF">BN1321_420124</name>
</gene>
<evidence type="ECO:0000313" key="2">
    <source>
        <dbReference type="Proteomes" id="UP000039437"/>
    </source>
</evidence>
<reference evidence="1 2" key="1">
    <citation type="submission" date="2015-04" db="EMBL/GenBank/DDBJ databases">
        <authorList>
            <person name="Syromyatnikov M.Y."/>
            <person name="Popov V.N."/>
        </authorList>
    </citation>
    <scope>NUCLEOTIDE SEQUENCE [LARGE SCALE GENOMIC DNA]</scope>
    <source>
        <strain evidence="1 2">AH1</strain>
    </source>
</reference>
<dbReference type="EMBL" id="CVOQ01000037">
    <property type="protein sequence ID" value="CRI19533.1"/>
    <property type="molecule type" value="Genomic_DNA"/>
</dbReference>
<dbReference type="AlphaFoldDB" id="A0A0U1MUI5"/>
<protein>
    <submittedName>
        <fullName evidence="1">Uncharacterized protein</fullName>
    </submittedName>
</protein>
<organism evidence="1 2">
    <name type="scientific">Staphylococcus aureus</name>
    <dbReference type="NCBI Taxonomy" id="1280"/>
    <lineage>
        <taxon>Bacteria</taxon>
        <taxon>Bacillati</taxon>
        <taxon>Bacillota</taxon>
        <taxon>Bacilli</taxon>
        <taxon>Bacillales</taxon>
        <taxon>Staphylococcaceae</taxon>
        <taxon>Staphylococcus</taxon>
    </lineage>
</organism>
<sequence length="38" mass="4250">MMNGKLIKCLNIGGQYYLQTRMLSNEDNAEKTISGNSI</sequence>
<name>A0A0U1MUI5_STAAU</name>
<evidence type="ECO:0000313" key="1">
    <source>
        <dbReference type="EMBL" id="CRI19533.1"/>
    </source>
</evidence>
<proteinExistence type="predicted"/>
<dbReference type="Proteomes" id="UP000039437">
    <property type="component" value="Unassembled WGS sequence"/>
</dbReference>